<dbReference type="RefSeq" id="WP_386364840.1">
    <property type="nucleotide sequence ID" value="NZ_JBHRXZ010000022.1"/>
</dbReference>
<comment type="caution">
    <text evidence="7">The sequence shown here is derived from an EMBL/GenBank/DDBJ whole genome shotgun (WGS) entry which is preliminary data.</text>
</comment>
<gene>
    <name evidence="6 7" type="primary">nifW</name>
    <name evidence="7" type="ORF">ACFOMF_11325</name>
</gene>
<evidence type="ECO:0000256" key="1">
    <source>
        <dbReference type="ARBA" id="ARBA00002247"/>
    </source>
</evidence>
<organism evidence="7 8">
    <name type="scientific">Stutzerimonas tarimensis</name>
    <dbReference type="NCBI Taxonomy" id="1507735"/>
    <lineage>
        <taxon>Bacteria</taxon>
        <taxon>Pseudomonadati</taxon>
        <taxon>Pseudomonadota</taxon>
        <taxon>Gammaproteobacteria</taxon>
        <taxon>Pseudomonadales</taxon>
        <taxon>Pseudomonadaceae</taxon>
        <taxon>Stutzerimonas</taxon>
    </lineage>
</organism>
<evidence type="ECO:0000256" key="6">
    <source>
        <dbReference type="HAMAP-Rule" id="MF_00529"/>
    </source>
</evidence>
<dbReference type="PIRSF" id="PIRSF005790">
    <property type="entry name" value="NifW"/>
    <property type="match status" value="1"/>
</dbReference>
<evidence type="ECO:0000256" key="3">
    <source>
        <dbReference type="ARBA" id="ARBA00011284"/>
    </source>
</evidence>
<evidence type="ECO:0000256" key="2">
    <source>
        <dbReference type="ARBA" id="ARBA00008351"/>
    </source>
</evidence>
<sequence>MTVQRFSPESDLSLDDAMEDLVSAEDFLEFFDVPFDQTVVHINRLHIMQRYHDYLSQAPDLEELADEPRAAVYRQLLVRAYSDFVNSDAQTEKVLKVFKRNDPQSTFVPLDQLLG</sequence>
<evidence type="ECO:0000313" key="7">
    <source>
        <dbReference type="EMBL" id="MFC3608371.1"/>
    </source>
</evidence>
<reference evidence="8" key="1">
    <citation type="journal article" date="2019" name="Int. J. Syst. Evol. Microbiol.">
        <title>The Global Catalogue of Microorganisms (GCM) 10K type strain sequencing project: providing services to taxonomists for standard genome sequencing and annotation.</title>
        <authorList>
            <consortium name="The Broad Institute Genomics Platform"/>
            <consortium name="The Broad Institute Genome Sequencing Center for Infectious Disease"/>
            <person name="Wu L."/>
            <person name="Ma J."/>
        </authorList>
    </citation>
    <scope>NUCLEOTIDE SEQUENCE [LARGE SCALE GENOMIC DNA]</scope>
    <source>
        <strain evidence="8">KCTC 42447</strain>
    </source>
</reference>
<comment type="subunit">
    <text evidence="3 6">Homotrimer; associates with NifD.</text>
</comment>
<evidence type="ECO:0000256" key="5">
    <source>
        <dbReference type="ARBA" id="ARBA00023231"/>
    </source>
</evidence>
<comment type="function">
    <text evidence="1 6">May protect the nitrogenase Fe-Mo protein from oxidative damage.</text>
</comment>
<keyword evidence="5 6" id="KW-0535">Nitrogen fixation</keyword>
<dbReference type="HAMAP" id="MF_00529">
    <property type="entry name" value="NifW"/>
    <property type="match status" value="1"/>
</dbReference>
<dbReference type="Proteomes" id="UP001595630">
    <property type="component" value="Unassembled WGS sequence"/>
</dbReference>
<accession>A0ABV7T634</accession>
<dbReference type="EMBL" id="JBHRXZ010000022">
    <property type="protein sequence ID" value="MFC3608371.1"/>
    <property type="molecule type" value="Genomic_DNA"/>
</dbReference>
<dbReference type="InterPro" id="IPR004893">
    <property type="entry name" value="NifW"/>
</dbReference>
<name>A0ABV7T634_9GAMM</name>
<comment type="similarity">
    <text evidence="2 6">Belongs to the NifW family.</text>
</comment>
<protein>
    <recommendedName>
        <fullName evidence="4 6">Nitrogenase-stabilizing/protective protein NifW</fullName>
    </recommendedName>
</protein>
<dbReference type="Pfam" id="PF03206">
    <property type="entry name" value="NifW"/>
    <property type="match status" value="1"/>
</dbReference>
<evidence type="ECO:0000313" key="8">
    <source>
        <dbReference type="Proteomes" id="UP001595630"/>
    </source>
</evidence>
<keyword evidence="8" id="KW-1185">Reference proteome</keyword>
<proteinExistence type="inferred from homology"/>
<evidence type="ECO:0000256" key="4">
    <source>
        <dbReference type="ARBA" id="ARBA00016274"/>
    </source>
</evidence>